<evidence type="ECO:0000256" key="8">
    <source>
        <dbReference type="ARBA" id="ARBA00022679"/>
    </source>
</evidence>
<dbReference type="InterPro" id="IPR004573">
    <property type="entry name" value="rRNA_ssu_MeTfrase_B"/>
</dbReference>
<dbReference type="FunFam" id="1.10.940.10:FF:000006">
    <property type="entry name" value="16S rRNA (Cytosine(967)-C(5))-methyltransferase RsmB"/>
    <property type="match status" value="1"/>
</dbReference>
<dbReference type="Gene3D" id="3.30.70.1170">
    <property type="entry name" value="Sun protein, domain 3"/>
    <property type="match status" value="1"/>
</dbReference>
<feature type="binding site" evidence="14">
    <location>
        <begin position="255"/>
        <end position="261"/>
    </location>
    <ligand>
        <name>S-adenosyl-L-methionine</name>
        <dbReference type="ChEBI" id="CHEBI:59789"/>
    </ligand>
</feature>
<keyword evidence="10 14" id="KW-0694">RNA-binding</keyword>
<keyword evidence="5" id="KW-0963">Cytoplasm</keyword>
<dbReference type="GO" id="GO:0008649">
    <property type="term" value="F:rRNA methyltransferase activity"/>
    <property type="evidence" value="ECO:0007669"/>
    <property type="project" value="InterPro"/>
</dbReference>
<evidence type="ECO:0000256" key="12">
    <source>
        <dbReference type="ARBA" id="ARBA00031088"/>
    </source>
</evidence>
<dbReference type="PROSITE" id="PS01153">
    <property type="entry name" value="NOL1_NOP2_SUN"/>
    <property type="match status" value="1"/>
</dbReference>
<dbReference type="SUPFAM" id="SSF48013">
    <property type="entry name" value="NusB-like"/>
    <property type="match status" value="1"/>
</dbReference>
<dbReference type="InterPro" id="IPR023267">
    <property type="entry name" value="RCMT"/>
</dbReference>
<dbReference type="EMBL" id="MWUU01000010">
    <property type="protein sequence ID" value="PCF54719.1"/>
    <property type="molecule type" value="Genomic_DNA"/>
</dbReference>
<dbReference type="Pfam" id="PF01029">
    <property type="entry name" value="NusB"/>
    <property type="match status" value="1"/>
</dbReference>
<feature type="active site" description="Nucleophile" evidence="14">
    <location>
        <position position="374"/>
    </location>
</feature>
<dbReference type="AlphaFoldDB" id="A0A2A4GWH4"/>
<evidence type="ECO:0000256" key="3">
    <source>
        <dbReference type="ARBA" id="ARBA00007494"/>
    </source>
</evidence>
<comment type="function">
    <text evidence="1">Specifically methylates the cytosine at position 967 (m5C967) of 16S rRNA.</text>
</comment>
<dbReference type="InterPro" id="IPR018314">
    <property type="entry name" value="RsmB/NOL1/NOP2-like_CS"/>
</dbReference>
<dbReference type="NCBIfam" id="NF011494">
    <property type="entry name" value="PRK14902.1"/>
    <property type="match status" value="1"/>
</dbReference>
<dbReference type="InterPro" id="IPR001678">
    <property type="entry name" value="MeTrfase_RsmB-F_NOP2_dom"/>
</dbReference>
<gene>
    <name evidence="16" type="ORF">B5C08_08400</name>
</gene>
<feature type="binding site" evidence="14">
    <location>
        <position position="279"/>
    </location>
    <ligand>
        <name>S-adenosyl-L-methionine</name>
        <dbReference type="ChEBI" id="CHEBI:59789"/>
    </ligand>
</feature>
<dbReference type="FunFam" id="3.40.50.150:FF:000022">
    <property type="entry name" value="Ribosomal RNA small subunit methyltransferase B"/>
    <property type="match status" value="1"/>
</dbReference>
<evidence type="ECO:0000256" key="10">
    <source>
        <dbReference type="ARBA" id="ARBA00022884"/>
    </source>
</evidence>
<accession>A0A2A4GWH4</accession>
<dbReference type="InterPro" id="IPR049560">
    <property type="entry name" value="MeTrfase_RsmB-F_NOP2_cat"/>
</dbReference>
<dbReference type="GO" id="GO:0003723">
    <property type="term" value="F:RNA binding"/>
    <property type="evidence" value="ECO:0007669"/>
    <property type="project" value="UniProtKB-UniRule"/>
</dbReference>
<sequence length="433" mass="48698">MVTVRELSLMTIEAVLKDGAYSNLKMNEMLQTYPLNPADRGLYTELVYGTIKRKLTLDYYLKPFIKTKIKGWVRRLLWMSLYQFLYLDKVPTHALINEAVNIAKKRGGTQTGNTVNAILRQMTSQPLPDVTAIKKQPERLSIQYSIPTWIIKHWLTHFGADTTEAIAANLLLPGTQTVRVNRTQITVDGAIAQLRAEGFDVQSDTHIDVCLHVSGHGVMTSELFQKGLISIQDKSSMFVAEYMGLQPGDTVLDSCSAPGGKACHMAEILNGQGTVLATDVHAHKIQLIDHNIRKLHLTGIRAMQHDATQPYDQQFDKILLDAPCSGLGVLRHKPEIKYMITPQDVEGLVDLQLRIIDNVSKHLKVGGTLVYSTCTIEQFENDNVIYTFLKSHPDFEFDPIEDPRSHEPVKTLQLLPQDMHADGFFITRVRKKG</sequence>
<evidence type="ECO:0000313" key="17">
    <source>
        <dbReference type="Proteomes" id="UP000218335"/>
    </source>
</evidence>
<dbReference type="PANTHER" id="PTHR22807">
    <property type="entry name" value="NOP2 YEAST -RELATED NOL1/NOP2/FMU SUN DOMAIN-CONTAINING"/>
    <property type="match status" value="1"/>
</dbReference>
<organism evidence="16 17">
    <name type="scientific">Staphylococcus delphini</name>
    <dbReference type="NCBI Taxonomy" id="53344"/>
    <lineage>
        <taxon>Bacteria</taxon>
        <taxon>Bacillati</taxon>
        <taxon>Bacillota</taxon>
        <taxon>Bacilli</taxon>
        <taxon>Bacillales</taxon>
        <taxon>Staphylococcaceae</taxon>
        <taxon>Staphylococcus</taxon>
        <taxon>Staphylococcus intermedius group</taxon>
    </lineage>
</organism>
<dbReference type="SUPFAM" id="SSF53335">
    <property type="entry name" value="S-adenosyl-L-methionine-dependent methyltransferases"/>
    <property type="match status" value="1"/>
</dbReference>
<feature type="domain" description="SAM-dependent MTase RsmB/NOP-type" evidence="15">
    <location>
        <begin position="166"/>
        <end position="432"/>
    </location>
</feature>
<comment type="catalytic activity">
    <reaction evidence="13">
        <text>cytidine(967) in 16S rRNA + S-adenosyl-L-methionine = 5-methylcytidine(967) in 16S rRNA + S-adenosyl-L-homocysteine + H(+)</text>
        <dbReference type="Rhea" id="RHEA:42748"/>
        <dbReference type="Rhea" id="RHEA-COMP:10219"/>
        <dbReference type="Rhea" id="RHEA-COMP:10220"/>
        <dbReference type="ChEBI" id="CHEBI:15378"/>
        <dbReference type="ChEBI" id="CHEBI:57856"/>
        <dbReference type="ChEBI" id="CHEBI:59789"/>
        <dbReference type="ChEBI" id="CHEBI:74483"/>
        <dbReference type="ChEBI" id="CHEBI:82748"/>
        <dbReference type="EC" id="2.1.1.176"/>
    </reaction>
</comment>
<dbReference type="Gene3D" id="3.40.50.150">
    <property type="entry name" value="Vaccinia Virus protein VP39"/>
    <property type="match status" value="1"/>
</dbReference>
<dbReference type="InterPro" id="IPR035926">
    <property type="entry name" value="NusB-like_sf"/>
</dbReference>
<evidence type="ECO:0000256" key="13">
    <source>
        <dbReference type="ARBA" id="ARBA00047283"/>
    </source>
</evidence>
<name>A0A2A4GWH4_9STAP</name>
<evidence type="ECO:0000256" key="2">
    <source>
        <dbReference type="ARBA" id="ARBA00004496"/>
    </source>
</evidence>
<keyword evidence="6" id="KW-0698">rRNA processing</keyword>
<evidence type="ECO:0000256" key="5">
    <source>
        <dbReference type="ARBA" id="ARBA00022490"/>
    </source>
</evidence>
<evidence type="ECO:0000259" key="15">
    <source>
        <dbReference type="PROSITE" id="PS51686"/>
    </source>
</evidence>
<dbReference type="Gene3D" id="1.10.940.10">
    <property type="entry name" value="NusB-like"/>
    <property type="match status" value="1"/>
</dbReference>
<dbReference type="PRINTS" id="PR02008">
    <property type="entry name" value="RCMTFAMILY"/>
</dbReference>
<dbReference type="GO" id="GO:0005737">
    <property type="term" value="C:cytoplasm"/>
    <property type="evidence" value="ECO:0007669"/>
    <property type="project" value="UniProtKB-SubCell"/>
</dbReference>
<comment type="caution">
    <text evidence="16">The sequence shown here is derived from an EMBL/GenBank/DDBJ whole genome shotgun (WGS) entry which is preliminary data.</text>
</comment>
<dbReference type="RefSeq" id="WP_096593040.1">
    <property type="nucleotide sequence ID" value="NZ_MWRM01000015.1"/>
</dbReference>
<protein>
    <recommendedName>
        <fullName evidence="4">16S rRNA (cytosine(967)-C(5))-methyltransferase</fullName>
        <ecNumber evidence="4">2.1.1.176</ecNumber>
    </recommendedName>
    <alternativeName>
        <fullName evidence="11">16S rRNA m5C967 methyltransferase</fullName>
    </alternativeName>
    <alternativeName>
        <fullName evidence="12">rRNA (cytosine-C(5)-)-methyltransferase RsmB</fullName>
    </alternativeName>
</protein>
<dbReference type="PROSITE" id="PS51686">
    <property type="entry name" value="SAM_MT_RSMB_NOP"/>
    <property type="match status" value="1"/>
</dbReference>
<dbReference type="Proteomes" id="UP000218335">
    <property type="component" value="Unassembled WGS sequence"/>
</dbReference>
<dbReference type="PANTHER" id="PTHR22807:SF53">
    <property type="entry name" value="RIBOSOMAL RNA SMALL SUBUNIT METHYLTRANSFERASE B-RELATED"/>
    <property type="match status" value="1"/>
</dbReference>
<dbReference type="InterPro" id="IPR029063">
    <property type="entry name" value="SAM-dependent_MTases_sf"/>
</dbReference>
<evidence type="ECO:0000256" key="7">
    <source>
        <dbReference type="ARBA" id="ARBA00022603"/>
    </source>
</evidence>
<evidence type="ECO:0000256" key="4">
    <source>
        <dbReference type="ARBA" id="ARBA00012140"/>
    </source>
</evidence>
<feature type="binding site" evidence="14">
    <location>
        <position position="321"/>
    </location>
    <ligand>
        <name>S-adenosyl-L-methionine</name>
        <dbReference type="ChEBI" id="CHEBI:59789"/>
    </ligand>
</feature>
<dbReference type="Pfam" id="PF01189">
    <property type="entry name" value="Methyltr_RsmB-F"/>
    <property type="match status" value="1"/>
</dbReference>
<evidence type="ECO:0000313" key="16">
    <source>
        <dbReference type="EMBL" id="PCF54719.1"/>
    </source>
</evidence>
<comment type="subcellular location">
    <subcellularLocation>
        <location evidence="2">Cytoplasm</location>
    </subcellularLocation>
</comment>
<evidence type="ECO:0000256" key="9">
    <source>
        <dbReference type="ARBA" id="ARBA00022691"/>
    </source>
</evidence>
<evidence type="ECO:0000256" key="11">
    <source>
        <dbReference type="ARBA" id="ARBA00030399"/>
    </source>
</evidence>
<dbReference type="GO" id="GO:0006355">
    <property type="term" value="P:regulation of DNA-templated transcription"/>
    <property type="evidence" value="ECO:0007669"/>
    <property type="project" value="InterPro"/>
</dbReference>
<evidence type="ECO:0000256" key="14">
    <source>
        <dbReference type="PROSITE-ProRule" id="PRU01023"/>
    </source>
</evidence>
<dbReference type="NCBIfam" id="TIGR00563">
    <property type="entry name" value="rsmB"/>
    <property type="match status" value="1"/>
</dbReference>
<proteinExistence type="inferred from homology"/>
<dbReference type="EC" id="2.1.1.176" evidence="4"/>
<dbReference type="InterPro" id="IPR006027">
    <property type="entry name" value="NusB_RsmB_TIM44"/>
</dbReference>
<evidence type="ECO:0000256" key="1">
    <source>
        <dbReference type="ARBA" id="ARBA00002724"/>
    </source>
</evidence>
<dbReference type="CDD" id="cd02440">
    <property type="entry name" value="AdoMet_MTases"/>
    <property type="match status" value="1"/>
</dbReference>
<reference evidence="16 17" key="1">
    <citation type="journal article" date="2017" name="PLoS ONE">
        <title>Development of a real-time PCR for detection of Staphylococcus pseudintermedius using a novel automated comparison of whole-genome sequences.</title>
        <authorList>
            <person name="Verstappen K.M."/>
            <person name="Huijbregts L."/>
            <person name="Spaninks M."/>
            <person name="Wagenaar J.A."/>
            <person name="Fluit A.C."/>
            <person name="Duim B."/>
        </authorList>
    </citation>
    <scope>NUCLEOTIDE SEQUENCE [LARGE SCALE GENOMIC DNA]</scope>
    <source>
        <strain evidence="16 17">215070706401-1</strain>
    </source>
</reference>
<keyword evidence="8 14" id="KW-0808">Transferase</keyword>
<dbReference type="InterPro" id="IPR054728">
    <property type="entry name" value="RsmB-like_ferredoxin"/>
</dbReference>
<dbReference type="Pfam" id="PF22458">
    <property type="entry name" value="RsmF-B_ferredox"/>
    <property type="match status" value="1"/>
</dbReference>
<keyword evidence="7 14" id="KW-0489">Methyltransferase</keyword>
<comment type="caution">
    <text evidence="14">Lacks conserved residue(s) required for the propagation of feature annotation.</text>
</comment>
<comment type="similarity">
    <text evidence="3 14">Belongs to the class I-like SAM-binding methyltransferase superfamily. RsmB/NOP family.</text>
</comment>
<evidence type="ECO:0000256" key="6">
    <source>
        <dbReference type="ARBA" id="ARBA00022552"/>
    </source>
</evidence>
<keyword evidence="9 14" id="KW-0949">S-adenosyl-L-methionine</keyword>